<evidence type="ECO:0000259" key="9">
    <source>
        <dbReference type="SMART" id="SM01390"/>
    </source>
</evidence>
<evidence type="ECO:0000313" key="11">
    <source>
        <dbReference type="Proteomes" id="UP001519308"/>
    </source>
</evidence>
<reference evidence="10 11" key="1">
    <citation type="submission" date="2021-03" db="EMBL/GenBank/DDBJ databases">
        <title>Genomic Encyclopedia of Type Strains, Phase IV (KMG-IV): sequencing the most valuable type-strain genomes for metagenomic binning, comparative biology and taxonomic classification.</title>
        <authorList>
            <person name="Goeker M."/>
        </authorList>
    </citation>
    <scope>NUCLEOTIDE SEQUENCE [LARGE SCALE GENOMIC DNA]</scope>
    <source>
        <strain evidence="10 11">DSM 28650</strain>
    </source>
</reference>
<evidence type="ECO:0000259" key="8">
    <source>
        <dbReference type="SMART" id="SM00363"/>
    </source>
</evidence>
<dbReference type="PROSITE" id="PS50889">
    <property type="entry name" value="S4"/>
    <property type="match status" value="1"/>
</dbReference>
<dbReference type="InterPro" id="IPR036986">
    <property type="entry name" value="S4_RNA-bd_sf"/>
</dbReference>
<proteinExistence type="inferred from homology"/>
<keyword evidence="5 7" id="KW-0687">Ribonucleoprotein</keyword>
<comment type="caution">
    <text evidence="10">The sequence shown here is derived from an EMBL/GenBank/DDBJ whole genome shotgun (WGS) entry which is preliminary data.</text>
</comment>
<dbReference type="SMART" id="SM01390">
    <property type="entry name" value="Ribosomal_S4"/>
    <property type="match status" value="1"/>
</dbReference>
<evidence type="ECO:0000256" key="6">
    <source>
        <dbReference type="ARBA" id="ARBA00035254"/>
    </source>
</evidence>
<dbReference type="NCBIfam" id="NF003717">
    <property type="entry name" value="PRK05327.1"/>
    <property type="match status" value="1"/>
</dbReference>
<keyword evidence="4 7" id="KW-0689">Ribosomal protein</keyword>
<feature type="domain" description="RNA-binding S4" evidence="8">
    <location>
        <begin position="83"/>
        <end position="145"/>
    </location>
</feature>
<dbReference type="Proteomes" id="UP001519308">
    <property type="component" value="Unassembled WGS sequence"/>
</dbReference>
<dbReference type="InterPro" id="IPR022801">
    <property type="entry name" value="Ribosomal_uS4"/>
</dbReference>
<keyword evidence="11" id="KW-1185">Reference proteome</keyword>
<dbReference type="SUPFAM" id="SSF55174">
    <property type="entry name" value="Alpha-L RNA-binding motif"/>
    <property type="match status" value="1"/>
</dbReference>
<dbReference type="Gene3D" id="1.10.1050.10">
    <property type="entry name" value="Ribosomal Protein S4 Delta 41, Chain A, domain 1"/>
    <property type="match status" value="1"/>
</dbReference>
<dbReference type="Pfam" id="PF00163">
    <property type="entry name" value="Ribosomal_S4"/>
    <property type="match status" value="1"/>
</dbReference>
<dbReference type="SMART" id="SM00363">
    <property type="entry name" value="S4"/>
    <property type="match status" value="1"/>
</dbReference>
<organism evidence="10 11">
    <name type="scientific">Clostridium punense</name>
    <dbReference type="NCBI Taxonomy" id="1054297"/>
    <lineage>
        <taxon>Bacteria</taxon>
        <taxon>Bacillati</taxon>
        <taxon>Bacillota</taxon>
        <taxon>Clostridia</taxon>
        <taxon>Eubacteriales</taxon>
        <taxon>Clostridiaceae</taxon>
        <taxon>Clostridium</taxon>
    </lineage>
</organism>
<accession>A0ABS4K785</accession>
<feature type="domain" description="Small ribosomal subunit protein uS4 N-terminal" evidence="9">
    <location>
        <begin position="3"/>
        <end position="82"/>
    </location>
</feature>
<evidence type="ECO:0000256" key="1">
    <source>
        <dbReference type="ARBA" id="ARBA00007465"/>
    </source>
</evidence>
<dbReference type="InterPro" id="IPR001912">
    <property type="entry name" value="Ribosomal_uS4_N"/>
</dbReference>
<dbReference type="GO" id="GO:0005840">
    <property type="term" value="C:ribosome"/>
    <property type="evidence" value="ECO:0007669"/>
    <property type="project" value="UniProtKB-KW"/>
</dbReference>
<keyword evidence="2 7" id="KW-0699">rRNA-binding</keyword>
<dbReference type="EMBL" id="JAGGLL010000034">
    <property type="protein sequence ID" value="MBP2023645.1"/>
    <property type="molecule type" value="Genomic_DNA"/>
</dbReference>
<dbReference type="CDD" id="cd00165">
    <property type="entry name" value="S4"/>
    <property type="match status" value="1"/>
</dbReference>
<evidence type="ECO:0000256" key="7">
    <source>
        <dbReference type="HAMAP-Rule" id="MF_01306"/>
    </source>
</evidence>
<protein>
    <recommendedName>
        <fullName evidence="6 7">Small ribosomal subunit protein uS4</fullName>
    </recommendedName>
</protein>
<comment type="function">
    <text evidence="7">With S5 and S12 plays an important role in translational accuracy.</text>
</comment>
<dbReference type="RefSeq" id="WP_021284536.1">
    <property type="nucleotide sequence ID" value="NZ_JAGGLL010000034.1"/>
</dbReference>
<dbReference type="InterPro" id="IPR002942">
    <property type="entry name" value="S4_RNA-bd"/>
</dbReference>
<dbReference type="Pfam" id="PF01479">
    <property type="entry name" value="S4"/>
    <property type="match status" value="1"/>
</dbReference>
<gene>
    <name evidence="7" type="primary">rpsD</name>
    <name evidence="10" type="ORF">J2Z44_003484</name>
</gene>
<dbReference type="InterPro" id="IPR005709">
    <property type="entry name" value="Ribosomal_uS4_bac-type"/>
</dbReference>
<evidence type="ECO:0000256" key="2">
    <source>
        <dbReference type="ARBA" id="ARBA00022730"/>
    </source>
</evidence>
<dbReference type="NCBIfam" id="TIGR01017">
    <property type="entry name" value="rpsD_bact"/>
    <property type="match status" value="1"/>
</dbReference>
<comment type="subunit">
    <text evidence="7">Part of the 30S ribosomal subunit. Contacts protein S5. The interaction surface between S4 and S5 is involved in control of translational fidelity.</text>
</comment>
<evidence type="ECO:0000256" key="3">
    <source>
        <dbReference type="ARBA" id="ARBA00022884"/>
    </source>
</evidence>
<dbReference type="PANTHER" id="PTHR11831">
    <property type="entry name" value="30S 40S RIBOSOMAL PROTEIN"/>
    <property type="match status" value="1"/>
</dbReference>
<keyword evidence="3 7" id="KW-0694">RNA-binding</keyword>
<evidence type="ECO:0000256" key="4">
    <source>
        <dbReference type="ARBA" id="ARBA00022980"/>
    </source>
</evidence>
<comment type="similarity">
    <text evidence="1 7">Belongs to the universal ribosomal protein uS4 family.</text>
</comment>
<sequence length="192" mass="22040">MAKYMGPRFKVARRLGVNVFNHPKALNRGVKKQKLSEYGEQLLEKQKLKAYYGVLEKQFKKVVFDAIKSKSKTEDVLIQSLERRLDNLVYRLGFASTLRQGRQMVNHGHILVNGEKVDIPSYKVSVGDIITLKEKSKKTSMFVTNFTDTMISAPYLEKNVEAFSGKLIRLPSSEEVPVEVKYSKIIEFYSKN</sequence>
<evidence type="ECO:0000256" key="5">
    <source>
        <dbReference type="ARBA" id="ARBA00023274"/>
    </source>
</evidence>
<dbReference type="PANTHER" id="PTHR11831:SF4">
    <property type="entry name" value="SMALL RIBOSOMAL SUBUNIT PROTEIN US4M"/>
    <property type="match status" value="1"/>
</dbReference>
<evidence type="ECO:0000313" key="10">
    <source>
        <dbReference type="EMBL" id="MBP2023645.1"/>
    </source>
</evidence>
<dbReference type="Gene3D" id="3.10.290.10">
    <property type="entry name" value="RNA-binding S4 domain"/>
    <property type="match status" value="1"/>
</dbReference>
<name>A0ABS4K785_9CLOT</name>
<dbReference type="HAMAP" id="MF_01306_B">
    <property type="entry name" value="Ribosomal_uS4_B"/>
    <property type="match status" value="1"/>
</dbReference>
<comment type="function">
    <text evidence="7">One of the primary rRNA binding proteins, it binds directly to 16S rRNA where it nucleates assembly of the body of the 30S subunit.</text>
</comment>